<feature type="transmembrane region" description="Helical" evidence="1">
    <location>
        <begin position="182"/>
        <end position="201"/>
    </location>
</feature>
<evidence type="ECO:0000313" key="3">
    <source>
        <dbReference type="Proteomes" id="UP000316612"/>
    </source>
</evidence>
<evidence type="ECO:0000313" key="2">
    <source>
        <dbReference type="EMBL" id="GED06055.1"/>
    </source>
</evidence>
<dbReference type="Proteomes" id="UP000316612">
    <property type="component" value="Unassembled WGS sequence"/>
</dbReference>
<feature type="transmembrane region" description="Helical" evidence="1">
    <location>
        <begin position="99"/>
        <end position="124"/>
    </location>
</feature>
<feature type="transmembrane region" description="Helical" evidence="1">
    <location>
        <begin position="208"/>
        <end position="233"/>
    </location>
</feature>
<dbReference type="RefSeq" id="WP_141363735.1">
    <property type="nucleotide sequence ID" value="NZ_BAAAJL010000003.1"/>
</dbReference>
<protein>
    <submittedName>
        <fullName evidence="2">ABC transporter permease</fullName>
    </submittedName>
</protein>
<feature type="transmembrane region" description="Helical" evidence="1">
    <location>
        <begin position="259"/>
        <end position="281"/>
    </location>
</feature>
<keyword evidence="1" id="KW-1133">Transmembrane helix</keyword>
<organism evidence="2 3">
    <name type="scientific">Glutamicibacter uratoxydans</name>
    <name type="common">Arthrobacter uratoxydans</name>
    <dbReference type="NCBI Taxonomy" id="43667"/>
    <lineage>
        <taxon>Bacteria</taxon>
        <taxon>Bacillati</taxon>
        <taxon>Actinomycetota</taxon>
        <taxon>Actinomycetes</taxon>
        <taxon>Micrococcales</taxon>
        <taxon>Micrococcaceae</taxon>
        <taxon>Glutamicibacter</taxon>
    </lineage>
</organism>
<dbReference type="EMBL" id="BJNY01000008">
    <property type="protein sequence ID" value="GED06055.1"/>
    <property type="molecule type" value="Genomic_DNA"/>
</dbReference>
<evidence type="ECO:0000256" key="1">
    <source>
        <dbReference type="SAM" id="Phobius"/>
    </source>
</evidence>
<dbReference type="PANTHER" id="PTHR37305">
    <property type="entry name" value="INTEGRAL MEMBRANE PROTEIN-RELATED"/>
    <property type="match status" value="1"/>
</dbReference>
<dbReference type="OrthoDB" id="3297477at2"/>
<accession>A0A4Y4DR19</accession>
<gene>
    <name evidence="2" type="ORF">AUR04nite_15870</name>
</gene>
<reference evidence="2 3" key="1">
    <citation type="submission" date="2019-06" db="EMBL/GenBank/DDBJ databases">
        <title>Whole genome shotgun sequence of Glutamicibacter uratoxydans NBRC 15515.</title>
        <authorList>
            <person name="Hosoyama A."/>
            <person name="Uohara A."/>
            <person name="Ohji S."/>
            <person name="Ichikawa N."/>
        </authorList>
    </citation>
    <scope>NUCLEOTIDE SEQUENCE [LARGE SCALE GENOMIC DNA]</scope>
    <source>
        <strain evidence="2 3">NBRC 15515</strain>
    </source>
</reference>
<keyword evidence="3" id="KW-1185">Reference proteome</keyword>
<comment type="caution">
    <text evidence="2">The sequence shown here is derived from an EMBL/GenBank/DDBJ whole genome shotgun (WGS) entry which is preliminary data.</text>
</comment>
<dbReference type="PANTHER" id="PTHR37305:SF1">
    <property type="entry name" value="MEMBRANE PROTEIN"/>
    <property type="match status" value="1"/>
</dbReference>
<keyword evidence="1" id="KW-0812">Transmembrane</keyword>
<feature type="transmembrane region" description="Helical" evidence="1">
    <location>
        <begin position="38"/>
        <end position="59"/>
    </location>
</feature>
<proteinExistence type="predicted"/>
<dbReference type="AlphaFoldDB" id="A0A4Y4DR19"/>
<name>A0A4Y4DR19_GLUUR</name>
<keyword evidence="1" id="KW-0472">Membrane</keyword>
<feature type="transmembrane region" description="Helical" evidence="1">
    <location>
        <begin position="136"/>
        <end position="162"/>
    </location>
</feature>
<sequence>MSTELINARPRPMHGRVTLGGVLRSEMIRFFSLNSTRILILVSFAVYVGIAAVGIWGVGSLMESMGGTPNAGQIPGTESMGTADFAAETLASGLMFSQLILGVLGVLLMSGEFTTGSAVSTFLASPQRLRVMGAKVILITVLTAVVQLASTLAAYLVCLPLAKNYNMTLDFGSEAFQRMMWFGALAVVMAALMGLALGVLLRNSAGGITSLVALFFVLPLVAQILTAVTDWFADVARFMPDRLGLSLALPLSTPSDLEMWQQLLGVAGWVLIPLALGAVLLKSRDIK</sequence>